<dbReference type="InterPro" id="IPR026555">
    <property type="entry name" value="NSL3/Tex30"/>
</dbReference>
<dbReference type="OrthoDB" id="6415022at2759"/>
<dbReference type="SUPFAM" id="SSF53474">
    <property type="entry name" value="alpha/beta-Hydrolases"/>
    <property type="match status" value="1"/>
</dbReference>
<feature type="compositionally biased region" description="Basic and acidic residues" evidence="1">
    <location>
        <begin position="58"/>
        <end position="68"/>
    </location>
</feature>
<feature type="compositionally biased region" description="Polar residues" evidence="1">
    <location>
        <begin position="1007"/>
        <end position="1025"/>
    </location>
</feature>
<dbReference type="GO" id="GO:0044545">
    <property type="term" value="C:NSL complex"/>
    <property type="evidence" value="ECO:0007669"/>
    <property type="project" value="TreeGrafter"/>
</dbReference>
<reference evidence="4" key="1">
    <citation type="submission" date="2015-06" db="EMBL/GenBank/DDBJ databases">
        <authorList>
            <person name="Hoefler B.C."/>
            <person name="Straight P.D."/>
        </authorList>
    </citation>
    <scope>NUCLEOTIDE SEQUENCE</scope>
</reference>
<feature type="region of interest" description="Disordered" evidence="1">
    <location>
        <begin position="1004"/>
        <end position="1025"/>
    </location>
</feature>
<dbReference type="FunFam" id="3.40.50.1820:FF:000147">
    <property type="entry name" value="uncharacterized protein LOC108093882 isoform X9"/>
    <property type="match status" value="1"/>
</dbReference>
<protein>
    <submittedName>
        <fullName evidence="4">KAT8 regulatory NSL complex subunit 3</fullName>
    </submittedName>
</protein>
<feature type="region of interest" description="Disordered" evidence="1">
    <location>
        <begin position="51"/>
        <end position="74"/>
    </location>
</feature>
<dbReference type="Pfam" id="PF23154">
    <property type="entry name" value="KANSL3_1st"/>
    <property type="match status" value="1"/>
</dbReference>
<dbReference type="AlphaFoldDB" id="A0A0K8UD01"/>
<evidence type="ECO:0000259" key="2">
    <source>
        <dbReference type="Pfam" id="PF01738"/>
    </source>
</evidence>
<proteinExistence type="predicted"/>
<name>A0A0K8UD01_BACLA</name>
<feature type="domain" description="KANSL3 helical" evidence="3">
    <location>
        <begin position="122"/>
        <end position="248"/>
    </location>
</feature>
<dbReference type="PANTHER" id="PTHR13136:SF16">
    <property type="entry name" value="KAT8 REGULATORY NSL COMPLEX SUBUNIT 3"/>
    <property type="match status" value="1"/>
</dbReference>
<dbReference type="PANTHER" id="PTHR13136">
    <property type="entry name" value="TESTIS DEVELOPMENT PROTEIN PRTD"/>
    <property type="match status" value="1"/>
</dbReference>
<dbReference type="GO" id="GO:0016787">
    <property type="term" value="F:hydrolase activity"/>
    <property type="evidence" value="ECO:0007669"/>
    <property type="project" value="InterPro"/>
</dbReference>
<organism evidence="4">
    <name type="scientific">Bactrocera latifrons</name>
    <name type="common">Malaysian fruit fly</name>
    <name type="synonym">Chaetodacus latifrons</name>
    <dbReference type="NCBI Taxonomy" id="174628"/>
    <lineage>
        <taxon>Eukaryota</taxon>
        <taxon>Metazoa</taxon>
        <taxon>Ecdysozoa</taxon>
        <taxon>Arthropoda</taxon>
        <taxon>Hexapoda</taxon>
        <taxon>Insecta</taxon>
        <taxon>Pterygota</taxon>
        <taxon>Neoptera</taxon>
        <taxon>Endopterygota</taxon>
        <taxon>Diptera</taxon>
        <taxon>Brachycera</taxon>
        <taxon>Muscomorpha</taxon>
        <taxon>Tephritoidea</taxon>
        <taxon>Tephritidae</taxon>
        <taxon>Bactrocera</taxon>
        <taxon>Bactrocera</taxon>
    </lineage>
</organism>
<feature type="compositionally biased region" description="Low complexity" evidence="1">
    <location>
        <begin position="508"/>
        <end position="527"/>
    </location>
</feature>
<gene>
    <name evidence="4" type="primary">kansl3_2</name>
    <name evidence="4" type="ORF">c0_g2_i7</name>
</gene>
<sequence>MMTSYMKLFEDFLQRKECDGTRTASGASDDEDIEHNNSSFESVCENLNSISGSGGSNKMEHSYTRDNSRPIGSVTTGLLPARTILVRRTPQCPSCHTHPEEHDFEDFNQANVPSYNEIAAKEAMNECSRIAKYVKNNNPDDDDWEARINQIGWSNMQKTLFNKVANILDNDQLGRLANVNRQNESMQRRVAVDKSASRMRRALAAVAWDSRLTQWLHCLLMDSLPSTYMASYLDILQTLKSKLPTLMDKMLFGRPLNVSQELLAPVMKNKWEPIVSTKVRKLTQNAVIVALPSVPTSGPVTNRLQKWYHQLASITQIVQVTLPSNVSHIVRQPLEQVAEQIVSITRVKIQELRNENAQRSIILIGFNAGAALALQVAMSENVACVVCMGFAYNTFNGIRGTPDDRLLDIKIPILFVVGQNSAKTSTEEMESLREKMQSESSLVVVGSGDDVLRVPKSRRKLDNVTQSMVDAMVVDEIYEFIKRILTNPPGPRVPTTITSFVNTKQGRSSINNNAGGSGAEGNAKNGSLQRKRKNDAMNSDQETPPKTKYVNSIGRPRTRPLIASTSTPAKTTSSALAGGTSKTVQIQKQKTQLSTTSSITNEDLNMAIQSILGDGNEQDGSIQNSGNETAQGGQKIVTNYEIVAPSKSTPIKTALMNPLQKQSLPAGAKIKMIPSNQFVQLKPPLQSQSKIYTIKTASMQQNSTSGNTNIGSIVSTSPTSSSVANHQQQIFTLKSPNGQTTQFVTAAPPGTAQQKYTVMKNVSGGTTLQIANAAFSGIKGSTPKTSSTSNMDLSNIIDMPIVFADNDGNLSDSVASSTASVKSANTSGVGQLIISQKIIKEATSTGSSTTGTVTTSPKTGGGTYIINKTIGSPILQQTTQSSANKQNKVVFINRSTMKPCPNIISRSNVAQQLPKYTKVVVTNPKTSATTLVPRPAMQLTTTQLPVGTASGSSPLVSSVKQVNLQTLKSPLSIGARQTSGILNVSTKSLPQVQIISTTAGGAAIPSTVGSNTGNPTATSSGSSVLNDRPQIRNIVVKPGGLKQIPALTSHVFNRNLTVRKMVNIISGTNPVSSSSTAPGVSIVAQTTTAQDISQNNVAGTTSSIQTSPKVITLNPINPSVSINSSASGSGNSTATSAQPKKD</sequence>
<dbReference type="EMBL" id="GDHF01028099">
    <property type="protein sequence ID" value="JAI24215.1"/>
    <property type="molecule type" value="Transcribed_RNA"/>
</dbReference>
<dbReference type="GO" id="GO:0045944">
    <property type="term" value="P:positive regulation of transcription by RNA polymerase II"/>
    <property type="evidence" value="ECO:0007669"/>
    <property type="project" value="TreeGrafter"/>
</dbReference>
<dbReference type="InterPro" id="IPR002925">
    <property type="entry name" value="Dienelactn_hydro"/>
</dbReference>
<evidence type="ECO:0000256" key="1">
    <source>
        <dbReference type="SAM" id="MobiDB-lite"/>
    </source>
</evidence>
<feature type="region of interest" description="Disordered" evidence="1">
    <location>
        <begin position="495"/>
        <end position="580"/>
    </location>
</feature>
<feature type="compositionally biased region" description="Low complexity" evidence="1">
    <location>
        <begin position="563"/>
        <end position="577"/>
    </location>
</feature>
<feature type="compositionally biased region" description="Low complexity" evidence="1">
    <location>
        <begin position="1117"/>
        <end position="1136"/>
    </location>
</feature>
<evidence type="ECO:0000313" key="4">
    <source>
        <dbReference type="EMBL" id="JAI24215.1"/>
    </source>
</evidence>
<feature type="region of interest" description="Disordered" evidence="1">
    <location>
        <begin position="1117"/>
        <end position="1142"/>
    </location>
</feature>
<dbReference type="Pfam" id="PF01738">
    <property type="entry name" value="DLH"/>
    <property type="match status" value="1"/>
</dbReference>
<dbReference type="InterPro" id="IPR029058">
    <property type="entry name" value="AB_hydrolase_fold"/>
</dbReference>
<dbReference type="Gene3D" id="3.40.50.1820">
    <property type="entry name" value="alpha/beta hydrolase"/>
    <property type="match status" value="1"/>
</dbReference>
<feature type="domain" description="Dienelactone hydrolase" evidence="2">
    <location>
        <begin position="327"/>
        <end position="440"/>
    </location>
</feature>
<feature type="compositionally biased region" description="Polar residues" evidence="1">
    <location>
        <begin position="495"/>
        <end position="507"/>
    </location>
</feature>
<evidence type="ECO:0000259" key="3">
    <source>
        <dbReference type="Pfam" id="PF23154"/>
    </source>
</evidence>
<accession>A0A0K8UD01</accession>
<dbReference type="InterPro" id="IPR056519">
    <property type="entry name" value="KANSL3_1st"/>
</dbReference>